<dbReference type="InterPro" id="IPR027859">
    <property type="entry name" value="KATNIP_dom"/>
</dbReference>
<reference evidence="3" key="3">
    <citation type="submission" date="2015-06" db="UniProtKB">
        <authorList>
            <consortium name="EnsemblMetazoa"/>
        </authorList>
    </citation>
    <scope>IDENTIFICATION</scope>
</reference>
<reference evidence="2 4" key="2">
    <citation type="journal article" date="2013" name="Nature">
        <title>Insights into bilaterian evolution from three spiralian genomes.</title>
        <authorList>
            <person name="Simakov O."/>
            <person name="Marletaz F."/>
            <person name="Cho S.J."/>
            <person name="Edsinger-Gonzales E."/>
            <person name="Havlak P."/>
            <person name="Hellsten U."/>
            <person name="Kuo D.H."/>
            <person name="Larsson T."/>
            <person name="Lv J."/>
            <person name="Arendt D."/>
            <person name="Savage R."/>
            <person name="Osoegawa K."/>
            <person name="de Jong P."/>
            <person name="Grimwood J."/>
            <person name="Chapman J.A."/>
            <person name="Shapiro H."/>
            <person name="Aerts A."/>
            <person name="Otillar R.P."/>
            <person name="Terry A.Y."/>
            <person name="Boore J.L."/>
            <person name="Grigoriev I.V."/>
            <person name="Lindberg D.R."/>
            <person name="Seaver E.C."/>
            <person name="Weisblat D.A."/>
            <person name="Putnam N.H."/>
            <person name="Rokhsar D.S."/>
        </authorList>
    </citation>
    <scope>NUCLEOTIDE SEQUENCE</scope>
</reference>
<dbReference type="EMBL" id="AMQM01006394">
    <property type="status" value="NOT_ANNOTATED_CDS"/>
    <property type="molecule type" value="Genomic_DNA"/>
</dbReference>
<dbReference type="InterPro" id="IPR026704">
    <property type="entry name" value="KATNIP"/>
</dbReference>
<dbReference type="Pfam" id="PF14652">
    <property type="entry name" value="DUF4457"/>
    <property type="match status" value="1"/>
</dbReference>
<dbReference type="PANTHER" id="PTHR21534">
    <property type="entry name" value="KATANIN-INTERACTING PROTEIN"/>
    <property type="match status" value="1"/>
</dbReference>
<name>T1FD30_HELRO</name>
<dbReference type="GeneID" id="20206729"/>
<gene>
    <name evidence="3" type="primary">20206729</name>
    <name evidence="2" type="ORF">HELRODRAFT_178333</name>
</gene>
<dbReference type="OrthoDB" id="304622at2759"/>
<dbReference type="RefSeq" id="XP_009024705.1">
    <property type="nucleotide sequence ID" value="XM_009026457.1"/>
</dbReference>
<dbReference type="eggNOG" id="ENOG502QRY1">
    <property type="taxonomic scope" value="Eukaryota"/>
</dbReference>
<accession>T1FD30</accession>
<sequence length="239" mass="27666">MTSNDEDINYELTQIPCGFIYQFQLLNTWGDDYYIGLSGIEFYDRNGEKINLNLKNLAAYPPSINCLEGVFNDIRTVDKLVDGFNDSLDGKHSWLAPILPQTINRLYVKFDRPMKVLRIKMWNYGKTPSRGVKDFNLLVDDLLVYNGRMQQREKCAKEFDTKCKTRYHTISFTKGEQLSLEHQAATAANSNKDSADESRFEISHNRLLILDSRSKSPNIIDQTTHINTDERNWEFYLGG</sequence>
<dbReference type="PANTHER" id="PTHR21534:SF0">
    <property type="entry name" value="KATANIN-INTERACTING PROTEIN"/>
    <property type="match status" value="1"/>
</dbReference>
<dbReference type="EnsemblMetazoa" id="HelroT178333">
    <property type="protein sequence ID" value="HelroP178333"/>
    <property type="gene ID" value="HelroG178333"/>
</dbReference>
<protein>
    <recommendedName>
        <fullName evidence="1">KATNIP domain-containing protein</fullName>
    </recommendedName>
</protein>
<dbReference type="HOGENOM" id="CLU_1162260_0_0_1"/>
<dbReference type="STRING" id="6412.T1FD30"/>
<feature type="domain" description="KATNIP" evidence="1">
    <location>
        <begin position="7"/>
        <end position="151"/>
    </location>
</feature>
<dbReference type="AlphaFoldDB" id="T1FD30"/>
<proteinExistence type="predicted"/>
<evidence type="ECO:0000259" key="1">
    <source>
        <dbReference type="Pfam" id="PF14652"/>
    </source>
</evidence>
<dbReference type="InParanoid" id="T1FD30"/>
<keyword evidence="4" id="KW-1185">Reference proteome</keyword>
<evidence type="ECO:0000313" key="4">
    <source>
        <dbReference type="Proteomes" id="UP000015101"/>
    </source>
</evidence>
<reference evidence="4" key="1">
    <citation type="submission" date="2012-12" db="EMBL/GenBank/DDBJ databases">
        <authorList>
            <person name="Hellsten U."/>
            <person name="Grimwood J."/>
            <person name="Chapman J.A."/>
            <person name="Shapiro H."/>
            <person name="Aerts A."/>
            <person name="Otillar R.P."/>
            <person name="Terry A.Y."/>
            <person name="Boore J.L."/>
            <person name="Simakov O."/>
            <person name="Marletaz F."/>
            <person name="Cho S.-J."/>
            <person name="Edsinger-Gonzales E."/>
            <person name="Havlak P."/>
            <person name="Kuo D.-H."/>
            <person name="Larsson T."/>
            <person name="Lv J."/>
            <person name="Arendt D."/>
            <person name="Savage R."/>
            <person name="Osoegawa K."/>
            <person name="de Jong P."/>
            <person name="Lindberg D.R."/>
            <person name="Seaver E.C."/>
            <person name="Weisblat D.A."/>
            <person name="Putnam N.H."/>
            <person name="Grigoriev I.V."/>
            <person name="Rokhsar D.S."/>
        </authorList>
    </citation>
    <scope>NUCLEOTIDE SEQUENCE</scope>
</reference>
<dbReference type="CTD" id="20206729"/>
<dbReference type="Proteomes" id="UP000015101">
    <property type="component" value="Unassembled WGS sequence"/>
</dbReference>
<dbReference type="EMBL" id="KB097417">
    <property type="protein sequence ID" value="ESN97212.1"/>
    <property type="molecule type" value="Genomic_DNA"/>
</dbReference>
<evidence type="ECO:0000313" key="3">
    <source>
        <dbReference type="EnsemblMetazoa" id="HelroP178333"/>
    </source>
</evidence>
<evidence type="ECO:0000313" key="2">
    <source>
        <dbReference type="EMBL" id="ESN97212.1"/>
    </source>
</evidence>
<dbReference type="KEGG" id="hro:HELRODRAFT_178333"/>
<organism evidence="3 4">
    <name type="scientific">Helobdella robusta</name>
    <name type="common">Californian leech</name>
    <dbReference type="NCBI Taxonomy" id="6412"/>
    <lineage>
        <taxon>Eukaryota</taxon>
        <taxon>Metazoa</taxon>
        <taxon>Spiralia</taxon>
        <taxon>Lophotrochozoa</taxon>
        <taxon>Annelida</taxon>
        <taxon>Clitellata</taxon>
        <taxon>Hirudinea</taxon>
        <taxon>Rhynchobdellida</taxon>
        <taxon>Glossiphoniidae</taxon>
        <taxon>Helobdella</taxon>
    </lineage>
</organism>